<dbReference type="Proteomes" id="UP000266906">
    <property type="component" value="Unassembled WGS sequence"/>
</dbReference>
<proteinExistence type="predicted"/>
<dbReference type="InterPro" id="IPR004518">
    <property type="entry name" value="MazG-like_dom"/>
</dbReference>
<feature type="domain" description="MazG C-terminal" evidence="2">
    <location>
        <begin position="104"/>
        <end position="289"/>
    </location>
</feature>
<dbReference type="Pfam" id="PF03819">
    <property type="entry name" value="MazG"/>
    <property type="match status" value="1"/>
</dbReference>
<evidence type="ECO:0000259" key="2">
    <source>
        <dbReference type="Pfam" id="PF18722"/>
    </source>
</evidence>
<dbReference type="SUPFAM" id="SSF101386">
    <property type="entry name" value="all-alpha NTP pyrophosphatases"/>
    <property type="match status" value="1"/>
</dbReference>
<accession>A0A3N4RV22</accession>
<dbReference type="Gene3D" id="1.10.287.1080">
    <property type="entry name" value="MazG-like"/>
    <property type="match status" value="1"/>
</dbReference>
<protein>
    <submittedName>
        <fullName evidence="3">MazG-like nucleotide pyrophosphohydrolase family protein</fullName>
    </submittedName>
</protein>
<comment type="caution">
    <text evidence="3">The sequence shown here is derived from an EMBL/GenBank/DDBJ whole genome shotgun (WGS) entry which is preliminary data.</text>
</comment>
<name>A0A3N4RV22_9ACTN</name>
<dbReference type="AlphaFoldDB" id="A0A3N4RV22"/>
<dbReference type="InterPro" id="IPR041407">
    <property type="entry name" value="MazG_C"/>
</dbReference>
<gene>
    <name evidence="3" type="ORF">EDD38_5598</name>
</gene>
<dbReference type="RefSeq" id="WP_162871669.1">
    <property type="nucleotide sequence ID" value="NZ_RKQG01000001.1"/>
</dbReference>
<evidence type="ECO:0000259" key="1">
    <source>
        <dbReference type="Pfam" id="PF03819"/>
    </source>
</evidence>
<keyword evidence="4" id="KW-1185">Reference proteome</keyword>
<reference evidence="3 4" key="1">
    <citation type="submission" date="2018-11" db="EMBL/GenBank/DDBJ databases">
        <title>Sequencing the genomes of 1000 actinobacteria strains.</title>
        <authorList>
            <person name="Klenk H.-P."/>
        </authorList>
    </citation>
    <scope>NUCLEOTIDE SEQUENCE [LARGE SCALE GENOMIC DNA]</scope>
    <source>
        <strain evidence="3 4">DSM 44781</strain>
    </source>
</reference>
<dbReference type="EMBL" id="RKQG01000001">
    <property type="protein sequence ID" value="RPE37193.1"/>
    <property type="molecule type" value="Genomic_DNA"/>
</dbReference>
<dbReference type="CDD" id="cd11541">
    <property type="entry name" value="NTP-PPase_u4"/>
    <property type="match status" value="1"/>
</dbReference>
<dbReference type="InterPro" id="IPR011379">
    <property type="entry name" value="MazG-related_GP37"/>
</dbReference>
<feature type="domain" description="NTP pyrophosphohydrolase MazG-like" evidence="1">
    <location>
        <begin position="31"/>
        <end position="95"/>
    </location>
</feature>
<evidence type="ECO:0000313" key="4">
    <source>
        <dbReference type="Proteomes" id="UP000266906"/>
    </source>
</evidence>
<sequence>MDFQRYQQAAVKTLQPAMPGTDPVLIPLLGLAGEVGSLITVYKKRLRDGTAFEPGKQQLREELGDVLWYIAALAHRSDLSMEDVAAASLEKIKDRWRPTPAAERMAFDEGFPDHEQLPRKTTLTFTPTLTDDGRTVIVLTRADGTPAGDPLTSASRIEDDYRFHDAFHLAHAAVLGWSPVTRFLLGCKRRSRPETDEAEDGGRAIAIEEGVSALVFSYAARHGYFEKVQHIDQELLTTISHMTAHLEVGACRAADWERAILTGYTAWAKLRAQGGGTVELNLDQQTLTVLGSVFGRDQGVVLVRSLIQIIAPRRWRPAR</sequence>
<organism evidence="3 4">
    <name type="scientific">Kitasatospora cineracea</name>
    <dbReference type="NCBI Taxonomy" id="88074"/>
    <lineage>
        <taxon>Bacteria</taxon>
        <taxon>Bacillati</taxon>
        <taxon>Actinomycetota</taxon>
        <taxon>Actinomycetes</taxon>
        <taxon>Kitasatosporales</taxon>
        <taxon>Streptomycetaceae</taxon>
        <taxon>Kitasatospora</taxon>
    </lineage>
</organism>
<evidence type="ECO:0000313" key="3">
    <source>
        <dbReference type="EMBL" id="RPE37193.1"/>
    </source>
</evidence>
<dbReference type="Pfam" id="PF18722">
    <property type="entry name" value="MazG_C"/>
    <property type="match status" value="1"/>
</dbReference>